<accession>A0A1G4Y365</accession>
<protein>
    <recommendedName>
        <fullName evidence="3">Restriction endonuclease type IV Mrr domain-containing protein</fullName>
    </recommendedName>
</protein>
<dbReference type="RefSeq" id="WP_017457727.1">
    <property type="nucleotide sequence ID" value="NZ_FMUI01000004.1"/>
</dbReference>
<name>A0A1G4Y365_9ENTR</name>
<dbReference type="Proteomes" id="UP000183569">
    <property type="component" value="Unassembled WGS sequence"/>
</dbReference>
<gene>
    <name evidence="1" type="ORF">SAMN02927897_01913</name>
</gene>
<evidence type="ECO:0000313" key="1">
    <source>
        <dbReference type="EMBL" id="SCX47895.1"/>
    </source>
</evidence>
<sequence>MRYEITSKQLDEESSIGYKPKAIDASFQSLPLSMLSDREFEILCYKLISREIESGIFTTSDKIALMQGVGERGRDCTLYLNNISNGVVQCKKYSAKLTFPQVLKELLKFFLHSILDNSFVPAPKNFTYHIYASNDCNEQSLKFIYGFHHEIEAHIKNGNIEKYARDVCEEYESFTNFRSAIPLEKLSTLLRSINIEFSNGSDISGRISKHTDILQEFFNIRTVIDNSEAAKIIRKELEDHGLKLLTDEDLKIIQQRVGNQHPNKRVRLGFVDFFGFSTEFFRHLQPEELKSLFKQVSDIQMTLNSSMLEFIEHQIDIMGISHCRPLVTTNKIHRFSSQVWKPYLTRRLGFRCSFKCLPKPLVEKFFPDSLISKEMLLKEISGFLLETADKIFRRDYTDICGEGDFLILKIKVLENIHGGIESLEEAKKLLERDLQILIPIMEEVESTLEAFLPSAPTIIIKEADYFDDPAQFAQVIADCEAIDRSKPPKGK</sequence>
<reference evidence="1 2" key="1">
    <citation type="submission" date="2016-10" db="EMBL/GenBank/DDBJ databases">
        <authorList>
            <person name="Varghese N."/>
            <person name="Submissions S."/>
        </authorList>
    </citation>
    <scope>NUCLEOTIDE SEQUENCE [LARGE SCALE GENOMIC DNA]</scope>
    <source>
        <strain evidence="1 2">CGMCC 1.12102</strain>
    </source>
</reference>
<organism evidence="1 2">
    <name type="scientific">Kosakonia sacchari</name>
    <dbReference type="NCBI Taxonomy" id="1158459"/>
    <lineage>
        <taxon>Bacteria</taxon>
        <taxon>Pseudomonadati</taxon>
        <taxon>Pseudomonadota</taxon>
        <taxon>Gammaproteobacteria</taxon>
        <taxon>Enterobacterales</taxon>
        <taxon>Enterobacteriaceae</taxon>
        <taxon>Kosakonia</taxon>
    </lineage>
</organism>
<comment type="caution">
    <text evidence="1">The sequence shown here is derived from an EMBL/GenBank/DDBJ whole genome shotgun (WGS) entry which is preliminary data.</text>
</comment>
<evidence type="ECO:0008006" key="3">
    <source>
        <dbReference type="Google" id="ProtNLM"/>
    </source>
</evidence>
<dbReference type="AlphaFoldDB" id="A0A1G4Y365"/>
<dbReference type="EMBL" id="FMUI01000004">
    <property type="protein sequence ID" value="SCX47895.1"/>
    <property type="molecule type" value="Genomic_DNA"/>
</dbReference>
<proteinExistence type="predicted"/>
<dbReference type="GeneID" id="23846551"/>
<evidence type="ECO:0000313" key="2">
    <source>
        <dbReference type="Proteomes" id="UP000183569"/>
    </source>
</evidence>